<dbReference type="Proteomes" id="UP000533905">
    <property type="component" value="Unassembled WGS sequence"/>
</dbReference>
<accession>A0A7Y2K2S6</accession>
<feature type="transmembrane region" description="Helical" evidence="1">
    <location>
        <begin position="174"/>
        <end position="194"/>
    </location>
</feature>
<feature type="transmembrane region" description="Helical" evidence="1">
    <location>
        <begin position="50"/>
        <end position="72"/>
    </location>
</feature>
<organism evidence="2 3">
    <name type="scientific">Telluria aromaticivorans</name>
    <dbReference type="NCBI Taxonomy" id="2725995"/>
    <lineage>
        <taxon>Bacteria</taxon>
        <taxon>Pseudomonadati</taxon>
        <taxon>Pseudomonadota</taxon>
        <taxon>Betaproteobacteria</taxon>
        <taxon>Burkholderiales</taxon>
        <taxon>Oxalobacteraceae</taxon>
        <taxon>Telluria group</taxon>
        <taxon>Telluria</taxon>
    </lineage>
</organism>
<feature type="transmembrane region" description="Helical" evidence="1">
    <location>
        <begin position="294"/>
        <end position="313"/>
    </location>
</feature>
<feature type="transmembrane region" description="Helical" evidence="1">
    <location>
        <begin position="407"/>
        <end position="427"/>
    </location>
</feature>
<protein>
    <submittedName>
        <fullName evidence="2">Uncharacterized protein</fullName>
    </submittedName>
</protein>
<dbReference type="AlphaFoldDB" id="A0A7Y2K2S6"/>
<feature type="transmembrane region" description="Helical" evidence="1">
    <location>
        <begin position="433"/>
        <end position="452"/>
    </location>
</feature>
<reference evidence="2 3" key="1">
    <citation type="submission" date="2020-04" db="EMBL/GenBank/DDBJ databases">
        <title>Massilia sp. nov., a cold adapted bacteria isolated from Arctic soil.</title>
        <authorList>
            <person name="Son J."/>
            <person name="Ka J.-O."/>
        </authorList>
    </citation>
    <scope>NUCLEOTIDE SEQUENCE [LARGE SCALE GENOMIC DNA]</scope>
    <source>
        <strain evidence="2 3">ML15P13</strain>
    </source>
</reference>
<evidence type="ECO:0000313" key="3">
    <source>
        <dbReference type="Proteomes" id="UP000533905"/>
    </source>
</evidence>
<keyword evidence="1" id="KW-0472">Membrane</keyword>
<feature type="transmembrane region" description="Helical" evidence="1">
    <location>
        <begin position="264"/>
        <end position="282"/>
    </location>
</feature>
<feature type="transmembrane region" description="Helical" evidence="1">
    <location>
        <begin position="26"/>
        <end position="44"/>
    </location>
</feature>
<dbReference type="EMBL" id="JABAIV010000011">
    <property type="protein sequence ID" value="NNG25575.1"/>
    <property type="molecule type" value="Genomic_DNA"/>
</dbReference>
<evidence type="ECO:0000256" key="1">
    <source>
        <dbReference type="SAM" id="Phobius"/>
    </source>
</evidence>
<gene>
    <name evidence="2" type="ORF">HGB41_21565</name>
</gene>
<feature type="transmembrane region" description="Helical" evidence="1">
    <location>
        <begin position="146"/>
        <end position="162"/>
    </location>
</feature>
<proteinExistence type="predicted"/>
<evidence type="ECO:0000313" key="2">
    <source>
        <dbReference type="EMBL" id="NNG25575.1"/>
    </source>
</evidence>
<keyword evidence="1" id="KW-0812">Transmembrane</keyword>
<feature type="transmembrane region" description="Helical" evidence="1">
    <location>
        <begin position="93"/>
        <end position="114"/>
    </location>
</feature>
<name>A0A7Y2K2S6_9BURK</name>
<keyword evidence="3" id="KW-1185">Reference proteome</keyword>
<feature type="transmembrane region" description="Helical" evidence="1">
    <location>
        <begin position="348"/>
        <end position="370"/>
    </location>
</feature>
<sequence length="471" mass="49663">MNARVNDYRVLWRAALSHTSAFDSGIVRWGGLFIAIAIGAPVWYVQGLGATMVLAWCMAWGVVLVTWTWRFIPGALKLNSPANAKLVPGVRRRLVELACLVWFVAMAGIALTAYASNGTVGMWLLWIMLCTVGSALSAAGHQAGGAMILVACVGAVFLGDLSESAHATLSPPSIVALVLLACGGLIAVAVRAIFPEGGDRHWRMIERRVRIIAEPGKPDPMLQALAGAQSRGWYAASLRRDCARRDSRRLVLHALGPAHHFGELLLGLGLFAGVLLVLAIFTTWRTGGEAVRDIGWLFASTLMFLPVATTLRLNELVGAYPDEQALVRLAPAMPGAQAPFNHHLGRSLLLQAFMGWALATGTALLLAALGGADAATLARVASICCLALPIMEAPLRNHALRAPSTVLGPLVLLGASIGASIAFGFALRAVSGLPAMPVAAVASLAIAAVAVMRGLRMMDASPFAFPARRMD</sequence>
<dbReference type="RefSeq" id="WP_171088363.1">
    <property type="nucleotide sequence ID" value="NZ_JABAIV010000011.1"/>
</dbReference>
<keyword evidence="1" id="KW-1133">Transmembrane helix</keyword>
<comment type="caution">
    <text evidence="2">The sequence shown here is derived from an EMBL/GenBank/DDBJ whole genome shotgun (WGS) entry which is preliminary data.</text>
</comment>